<accession>A0A0D0BWW3</accession>
<protein>
    <submittedName>
        <fullName evidence="1">Uncharacterized protein</fullName>
    </submittedName>
</protein>
<evidence type="ECO:0000313" key="1">
    <source>
        <dbReference type="EMBL" id="KIK60131.1"/>
    </source>
</evidence>
<organism evidence="1 2">
    <name type="scientific">Collybiopsis luxurians FD-317 M1</name>
    <dbReference type="NCBI Taxonomy" id="944289"/>
    <lineage>
        <taxon>Eukaryota</taxon>
        <taxon>Fungi</taxon>
        <taxon>Dikarya</taxon>
        <taxon>Basidiomycota</taxon>
        <taxon>Agaricomycotina</taxon>
        <taxon>Agaricomycetes</taxon>
        <taxon>Agaricomycetidae</taxon>
        <taxon>Agaricales</taxon>
        <taxon>Marasmiineae</taxon>
        <taxon>Omphalotaceae</taxon>
        <taxon>Collybiopsis</taxon>
        <taxon>Collybiopsis luxurians</taxon>
    </lineage>
</organism>
<dbReference type="Proteomes" id="UP000053593">
    <property type="component" value="Unassembled WGS sequence"/>
</dbReference>
<dbReference type="EMBL" id="KN834776">
    <property type="protein sequence ID" value="KIK60131.1"/>
    <property type="molecule type" value="Genomic_DNA"/>
</dbReference>
<evidence type="ECO:0000313" key="2">
    <source>
        <dbReference type="Proteomes" id="UP000053593"/>
    </source>
</evidence>
<proteinExistence type="predicted"/>
<keyword evidence="2" id="KW-1185">Reference proteome</keyword>
<dbReference type="AlphaFoldDB" id="A0A0D0BWW3"/>
<reference evidence="1 2" key="1">
    <citation type="submission" date="2014-04" db="EMBL/GenBank/DDBJ databases">
        <title>Evolutionary Origins and Diversification of the Mycorrhizal Mutualists.</title>
        <authorList>
            <consortium name="DOE Joint Genome Institute"/>
            <consortium name="Mycorrhizal Genomics Consortium"/>
            <person name="Kohler A."/>
            <person name="Kuo A."/>
            <person name="Nagy L.G."/>
            <person name="Floudas D."/>
            <person name="Copeland A."/>
            <person name="Barry K.W."/>
            <person name="Cichocki N."/>
            <person name="Veneault-Fourrey C."/>
            <person name="LaButti K."/>
            <person name="Lindquist E.A."/>
            <person name="Lipzen A."/>
            <person name="Lundell T."/>
            <person name="Morin E."/>
            <person name="Murat C."/>
            <person name="Riley R."/>
            <person name="Ohm R."/>
            <person name="Sun H."/>
            <person name="Tunlid A."/>
            <person name="Henrissat B."/>
            <person name="Grigoriev I.V."/>
            <person name="Hibbett D.S."/>
            <person name="Martin F."/>
        </authorList>
    </citation>
    <scope>NUCLEOTIDE SEQUENCE [LARGE SCALE GENOMIC DNA]</scope>
    <source>
        <strain evidence="1 2">FD-317 M1</strain>
    </source>
</reference>
<name>A0A0D0BWW3_9AGAR</name>
<dbReference type="HOGENOM" id="CLU_2146145_0_0_1"/>
<gene>
    <name evidence="1" type="ORF">GYMLUDRAFT_612991</name>
</gene>
<sequence length="112" mass="12838">MKSWAFWSGEIHACNCPRFLPQPPLGRNKQRTVLEIDLYQSVSATRLSPTSLFFYEDHAESMLSSRFFRPLPWPSLVVQEVQDFRSLPASELIAFESFSFVFTQASAGVLNF</sequence>